<dbReference type="Proteomes" id="UP000295388">
    <property type="component" value="Unassembled WGS sequence"/>
</dbReference>
<gene>
    <name evidence="1" type="ORF">EV643_110125</name>
</gene>
<keyword evidence="2" id="KW-1185">Reference proteome</keyword>
<name>A0A4R6KCZ6_9ACTN</name>
<proteinExistence type="predicted"/>
<organism evidence="1 2">
    <name type="scientific">Kribbella caucasensis</name>
    <dbReference type="NCBI Taxonomy" id="2512215"/>
    <lineage>
        <taxon>Bacteria</taxon>
        <taxon>Bacillati</taxon>
        <taxon>Actinomycetota</taxon>
        <taxon>Actinomycetes</taxon>
        <taxon>Propionibacteriales</taxon>
        <taxon>Kribbellaceae</taxon>
        <taxon>Kribbella</taxon>
    </lineage>
</organism>
<reference evidence="1 2" key="1">
    <citation type="submission" date="2019-03" db="EMBL/GenBank/DDBJ databases">
        <title>Genomic Encyclopedia of Type Strains, Phase III (KMG-III): the genomes of soil and plant-associated and newly described type strains.</title>
        <authorList>
            <person name="Whitman W."/>
        </authorList>
    </citation>
    <scope>NUCLEOTIDE SEQUENCE [LARGE SCALE GENOMIC DNA]</scope>
    <source>
        <strain evidence="1 2">VKM Ac-2527</strain>
    </source>
</reference>
<sequence length="34" mass="3651">MPHLLPAQKGWEEVADDVLAWAVEHAGWPTAPGA</sequence>
<comment type="caution">
    <text evidence="1">The sequence shown here is derived from an EMBL/GenBank/DDBJ whole genome shotgun (WGS) entry which is preliminary data.</text>
</comment>
<evidence type="ECO:0000313" key="1">
    <source>
        <dbReference type="EMBL" id="TDO46742.1"/>
    </source>
</evidence>
<accession>A0A4R6KCZ6</accession>
<protein>
    <submittedName>
        <fullName evidence="1">Uncharacterized protein</fullName>
    </submittedName>
</protein>
<dbReference type="EMBL" id="SNWQ01000010">
    <property type="protein sequence ID" value="TDO46742.1"/>
    <property type="molecule type" value="Genomic_DNA"/>
</dbReference>
<dbReference type="AlphaFoldDB" id="A0A4R6KCZ6"/>
<evidence type="ECO:0000313" key="2">
    <source>
        <dbReference type="Proteomes" id="UP000295388"/>
    </source>
</evidence>